<dbReference type="PROSITE" id="PS51078">
    <property type="entry name" value="ICLR_ED"/>
    <property type="match status" value="1"/>
</dbReference>
<organism evidence="7 8">
    <name type="scientific">Rhodococcus parequi</name>
    <dbReference type="NCBI Taxonomy" id="3137122"/>
    <lineage>
        <taxon>Bacteria</taxon>
        <taxon>Bacillati</taxon>
        <taxon>Actinomycetota</taxon>
        <taxon>Actinomycetes</taxon>
        <taxon>Mycobacteriales</taxon>
        <taxon>Nocardiaceae</taxon>
        <taxon>Rhodococcus</taxon>
    </lineage>
</organism>
<reference evidence="7 8" key="1">
    <citation type="submission" date="2023-11" db="EMBL/GenBank/DDBJ databases">
        <authorList>
            <person name="Val-Calvo J."/>
            <person name="Scortti M."/>
            <person name="Vazquez-Boland J."/>
        </authorList>
    </citation>
    <scope>NUCLEOTIDE SEQUENCE [LARGE SCALE GENOMIC DNA]</scope>
    <source>
        <strain evidence="7 8">PAM 2766</strain>
    </source>
</reference>
<evidence type="ECO:0000256" key="3">
    <source>
        <dbReference type="ARBA" id="ARBA00023163"/>
    </source>
</evidence>
<dbReference type="InterPro" id="IPR029016">
    <property type="entry name" value="GAF-like_dom_sf"/>
</dbReference>
<proteinExistence type="predicted"/>
<keyword evidence="1" id="KW-0805">Transcription regulation</keyword>
<evidence type="ECO:0000256" key="2">
    <source>
        <dbReference type="ARBA" id="ARBA00023125"/>
    </source>
</evidence>
<evidence type="ECO:0000259" key="5">
    <source>
        <dbReference type="PROSITE" id="PS51077"/>
    </source>
</evidence>
<evidence type="ECO:0000313" key="8">
    <source>
        <dbReference type="Proteomes" id="UP001629745"/>
    </source>
</evidence>
<evidence type="ECO:0000313" key="7">
    <source>
        <dbReference type="EMBL" id="MFM1725436.1"/>
    </source>
</evidence>
<sequence>MREESAGTGLGLHDADGVPGAVLDRAVLVLGAFDEGGPLTLTDVVSRTGLPRSSVHRMIARLVRMRWLRRDGRRYSLGLGLIELGSLALHQNKLRAAALPFLYELHRSTRLVVQLAVLAGRDAVCLEKLGRFQADPAPTRVGGRCPAGDNAIGRALLANTLGGEREYGRIRRAGVAYEWDDRRGYGAIAVAVGPPGSAAAIAISGPRTHVHFDSRHVAPLRAAANAIWRATDPAWRSHDRTRHSASGAAVRGVQPARLL</sequence>
<gene>
    <name evidence="7" type="ORF">ABEU20_004051</name>
</gene>
<feature type="region of interest" description="Disordered" evidence="4">
    <location>
        <begin position="238"/>
        <end position="259"/>
    </location>
</feature>
<comment type="caution">
    <text evidence="7">The sequence shown here is derived from an EMBL/GenBank/DDBJ whole genome shotgun (WGS) entry which is preliminary data.</text>
</comment>
<evidence type="ECO:0000259" key="6">
    <source>
        <dbReference type="PROSITE" id="PS51078"/>
    </source>
</evidence>
<accession>A0ABW9FIR8</accession>
<dbReference type="Proteomes" id="UP001629745">
    <property type="component" value="Unassembled WGS sequence"/>
</dbReference>
<keyword evidence="3" id="KW-0804">Transcription</keyword>
<dbReference type="EMBL" id="JBDLNV010000006">
    <property type="protein sequence ID" value="MFM1725436.1"/>
    <property type="molecule type" value="Genomic_DNA"/>
</dbReference>
<protein>
    <submittedName>
        <fullName evidence="7">Helix-turn-helix domain-containing protein</fullName>
    </submittedName>
</protein>
<name>A0ABW9FIR8_9NOCA</name>
<dbReference type="SMART" id="SM00346">
    <property type="entry name" value="HTH_ICLR"/>
    <property type="match status" value="1"/>
</dbReference>
<dbReference type="RefSeq" id="WP_420165915.1">
    <property type="nucleotide sequence ID" value="NZ_JBDLNV010000006.1"/>
</dbReference>
<dbReference type="InterPro" id="IPR005471">
    <property type="entry name" value="Tscrpt_reg_IclR_N"/>
</dbReference>
<keyword evidence="8" id="KW-1185">Reference proteome</keyword>
<keyword evidence="2" id="KW-0238">DNA-binding</keyword>
<dbReference type="Gene3D" id="3.30.450.40">
    <property type="match status" value="2"/>
</dbReference>
<evidence type="ECO:0000256" key="1">
    <source>
        <dbReference type="ARBA" id="ARBA00023015"/>
    </source>
</evidence>
<dbReference type="PANTHER" id="PTHR30136:SF24">
    <property type="entry name" value="HTH-TYPE TRANSCRIPTIONAL REPRESSOR ALLR"/>
    <property type="match status" value="1"/>
</dbReference>
<evidence type="ECO:0000256" key="4">
    <source>
        <dbReference type="SAM" id="MobiDB-lite"/>
    </source>
</evidence>
<dbReference type="InterPro" id="IPR050707">
    <property type="entry name" value="HTH_MetabolicPath_Reg"/>
</dbReference>
<dbReference type="Gene3D" id="1.10.10.10">
    <property type="entry name" value="Winged helix-like DNA-binding domain superfamily/Winged helix DNA-binding domain"/>
    <property type="match status" value="1"/>
</dbReference>
<dbReference type="InterPro" id="IPR036388">
    <property type="entry name" value="WH-like_DNA-bd_sf"/>
</dbReference>
<dbReference type="Pfam" id="PF09339">
    <property type="entry name" value="HTH_IclR"/>
    <property type="match status" value="1"/>
</dbReference>
<dbReference type="SUPFAM" id="SSF46785">
    <property type="entry name" value="Winged helix' DNA-binding domain"/>
    <property type="match status" value="1"/>
</dbReference>
<feature type="domain" description="IclR-ED" evidence="6">
    <location>
        <begin position="80"/>
        <end position="233"/>
    </location>
</feature>
<dbReference type="Pfam" id="PF01614">
    <property type="entry name" value="IclR_C"/>
    <property type="match status" value="1"/>
</dbReference>
<dbReference type="PROSITE" id="PS51077">
    <property type="entry name" value="HTH_ICLR"/>
    <property type="match status" value="1"/>
</dbReference>
<dbReference type="InterPro" id="IPR014757">
    <property type="entry name" value="Tscrpt_reg_IclR_C"/>
</dbReference>
<dbReference type="InterPro" id="IPR036390">
    <property type="entry name" value="WH_DNA-bd_sf"/>
</dbReference>
<feature type="domain" description="HTH iclR-type" evidence="5">
    <location>
        <begin position="20"/>
        <end position="79"/>
    </location>
</feature>
<dbReference type="PANTHER" id="PTHR30136">
    <property type="entry name" value="HELIX-TURN-HELIX TRANSCRIPTIONAL REGULATOR, ICLR FAMILY"/>
    <property type="match status" value="1"/>
</dbReference>
<dbReference type="SUPFAM" id="SSF55781">
    <property type="entry name" value="GAF domain-like"/>
    <property type="match status" value="1"/>
</dbReference>